<name>A0A927MF65_9BACL</name>
<feature type="domain" description="Flagellar hook-length control protein-like C-terminal" evidence="2">
    <location>
        <begin position="304"/>
        <end position="377"/>
    </location>
</feature>
<protein>
    <submittedName>
        <fullName evidence="3">Flagellar hook-length control protein FliK</fullName>
    </submittedName>
</protein>
<dbReference type="Proteomes" id="UP000658225">
    <property type="component" value="Unassembled WGS sequence"/>
</dbReference>
<dbReference type="InterPro" id="IPR021136">
    <property type="entry name" value="Flagellar_hook_control-like_C"/>
</dbReference>
<dbReference type="RefSeq" id="WP_192597281.1">
    <property type="nucleotide sequence ID" value="NZ_JADBEL010000002.1"/>
</dbReference>
<evidence type="ECO:0000256" key="1">
    <source>
        <dbReference type="SAM" id="MobiDB-lite"/>
    </source>
</evidence>
<reference evidence="3" key="1">
    <citation type="submission" date="2020-10" db="EMBL/GenBank/DDBJ databases">
        <title>Genomic Encyclopedia of Type Strains, Phase IV (KMG-IV): sequencing the most valuable type-strain genomes for metagenomic binning, comparative biology and taxonomic classification.</title>
        <authorList>
            <person name="Goeker M."/>
        </authorList>
    </citation>
    <scope>NUCLEOTIDE SEQUENCE</scope>
    <source>
        <strain evidence="3">DSM 13886</strain>
    </source>
</reference>
<dbReference type="EMBL" id="JADBEL010000002">
    <property type="protein sequence ID" value="MBE1553460.1"/>
    <property type="molecule type" value="Genomic_DNA"/>
</dbReference>
<comment type="caution">
    <text evidence="3">The sequence shown here is derived from an EMBL/GenBank/DDBJ whole genome shotgun (WGS) entry which is preliminary data.</text>
</comment>
<feature type="region of interest" description="Disordered" evidence="1">
    <location>
        <begin position="1"/>
        <end position="20"/>
    </location>
</feature>
<accession>A0A927MF65</accession>
<evidence type="ECO:0000313" key="3">
    <source>
        <dbReference type="EMBL" id="MBE1553460.1"/>
    </source>
</evidence>
<keyword evidence="3" id="KW-0969">Cilium</keyword>
<dbReference type="AlphaFoldDB" id="A0A927MF65"/>
<feature type="compositionally biased region" description="Polar residues" evidence="1">
    <location>
        <begin position="7"/>
        <end position="20"/>
    </location>
</feature>
<dbReference type="CDD" id="cd17470">
    <property type="entry name" value="T3SS_Flik_C"/>
    <property type="match status" value="1"/>
</dbReference>
<dbReference type="InterPro" id="IPR038610">
    <property type="entry name" value="FliK-like_C_sf"/>
</dbReference>
<sequence>MNFASIRATSEVNPQPSQNGVKAYEASDGTFGSVFNSIITKSGTAIIAPIQQNPQKEVSNKLISELLNTSSTEQIEDILKQLLGEEELDSISGIEFISFLGNFEELANLLKMEPEKLIDNLNILLGKEVFSEDVNLNDVWTVLEQIDKVAPQFSNRLTESLEGKGEVSKQSAIELLALLKVVELVAPKTDLLMKQEQQVFSLQSLLATVGEQFGDAIKINISVKSGMHHLMESHQVMKFAVQTEAGQTTNSELSQQAMNNVTGNVVVSKGEVTLAELENRNNLRNEELVREMQNIFKRSNFGQTGGTNRLLIKLYPEHLGQVRIELLQVNGIMTARILASTALGKEMLESQLHQLKNAFMQQNLQVERIDVSQTLQDTSRNDRDQAFSQFFKKEEQETADDQGQNDEMEITFQEYMIELEA</sequence>
<evidence type="ECO:0000259" key="2">
    <source>
        <dbReference type="Pfam" id="PF02120"/>
    </source>
</evidence>
<keyword evidence="4" id="KW-1185">Reference proteome</keyword>
<dbReference type="Pfam" id="PF02120">
    <property type="entry name" value="Flg_hook"/>
    <property type="match status" value="1"/>
</dbReference>
<proteinExistence type="predicted"/>
<gene>
    <name evidence="3" type="ORF">H4683_000534</name>
</gene>
<keyword evidence="3" id="KW-0966">Cell projection</keyword>
<keyword evidence="3" id="KW-0282">Flagellum</keyword>
<evidence type="ECO:0000313" key="4">
    <source>
        <dbReference type="Proteomes" id="UP000658225"/>
    </source>
</evidence>
<organism evidence="3 4">
    <name type="scientific">Sporosarcina limicola</name>
    <dbReference type="NCBI Taxonomy" id="34101"/>
    <lineage>
        <taxon>Bacteria</taxon>
        <taxon>Bacillati</taxon>
        <taxon>Bacillota</taxon>
        <taxon>Bacilli</taxon>
        <taxon>Bacillales</taxon>
        <taxon>Caryophanaceae</taxon>
        <taxon>Sporosarcina</taxon>
    </lineage>
</organism>
<dbReference type="Gene3D" id="3.30.750.140">
    <property type="match status" value="1"/>
</dbReference>